<dbReference type="RefSeq" id="WP_283535270.1">
    <property type="nucleotide sequence ID" value="NZ_CP073633.1"/>
</dbReference>
<dbReference type="Proteomes" id="UP001223720">
    <property type="component" value="Chromosome"/>
</dbReference>
<evidence type="ECO:0000313" key="1">
    <source>
        <dbReference type="EMBL" id="WHQ68725.1"/>
    </source>
</evidence>
<evidence type="ECO:0000313" key="2">
    <source>
        <dbReference type="Proteomes" id="UP001223720"/>
    </source>
</evidence>
<protein>
    <recommendedName>
        <fullName evidence="3">Transposase</fullName>
    </recommendedName>
</protein>
<organism evidence="1 2">
    <name type="scientific">Methylorubrum extorquens</name>
    <name type="common">Methylobacterium dichloromethanicum</name>
    <name type="synonym">Methylobacterium extorquens</name>
    <dbReference type="NCBI Taxonomy" id="408"/>
    <lineage>
        <taxon>Bacteria</taxon>
        <taxon>Pseudomonadati</taxon>
        <taxon>Pseudomonadota</taxon>
        <taxon>Alphaproteobacteria</taxon>
        <taxon>Hyphomicrobiales</taxon>
        <taxon>Methylobacteriaceae</taxon>
        <taxon>Methylorubrum</taxon>
    </lineage>
</organism>
<dbReference type="EMBL" id="CP073633">
    <property type="protein sequence ID" value="WHQ68725.1"/>
    <property type="molecule type" value="Genomic_DNA"/>
</dbReference>
<evidence type="ECO:0008006" key="3">
    <source>
        <dbReference type="Google" id="ProtNLM"/>
    </source>
</evidence>
<reference evidence="1" key="1">
    <citation type="journal article" date="2022" name="Biotechnol. Bioprocess Eng.">
        <title>Pan-genome Analysis Reveals Comparative Genomic Features of Central Metabolic Pathways in Methylorubrum extorquens.</title>
        <authorList>
            <person name="Lee G.M."/>
            <person name="Scott-Nevros Z.K."/>
            <person name="Lee S.-M."/>
            <person name="Kim D."/>
        </authorList>
    </citation>
    <scope>NUCLEOTIDE SEQUENCE</scope>
    <source>
        <strain evidence="1">ATCC 55366</strain>
    </source>
</reference>
<accession>A0AAX3WDL9</accession>
<proteinExistence type="predicted"/>
<dbReference type="AlphaFoldDB" id="A0AAX3WDL9"/>
<gene>
    <name evidence="1" type="ORF">KEC54_20505</name>
</gene>
<sequence length="125" mass="12909">MSVAVRTTHGGRGPGEEAIVAKIVVAAASRILRKSEGMVKGAEDEYAPTTLASRAARPSRGLDQSALSRNSQGYFVGAGKVGAAQYRSPPSGFERQPDETGRVTLRIVVGAPLSLDATGCPVPMG</sequence>
<name>A0AAX3WDL9_METEX</name>